<feature type="compositionally biased region" description="Acidic residues" evidence="1">
    <location>
        <begin position="818"/>
        <end position="841"/>
    </location>
</feature>
<dbReference type="SUPFAM" id="SSF54236">
    <property type="entry name" value="Ubiquitin-like"/>
    <property type="match status" value="1"/>
</dbReference>
<protein>
    <recommendedName>
        <fullName evidence="3">Ubiquitin-like domain-containing protein</fullName>
    </recommendedName>
</protein>
<dbReference type="InterPro" id="IPR045122">
    <property type="entry name" value="Csc1-like"/>
</dbReference>
<dbReference type="PROSITE" id="PS50053">
    <property type="entry name" value="UBIQUITIN_2"/>
    <property type="match status" value="1"/>
</dbReference>
<evidence type="ECO:0000313" key="5">
    <source>
        <dbReference type="Proteomes" id="UP001642484"/>
    </source>
</evidence>
<accession>A0ABP0N8G3</accession>
<feature type="transmembrane region" description="Helical" evidence="2">
    <location>
        <begin position="458"/>
        <end position="480"/>
    </location>
</feature>
<feature type="transmembrane region" description="Helical" evidence="2">
    <location>
        <begin position="656"/>
        <end position="675"/>
    </location>
</feature>
<dbReference type="CDD" id="cd17039">
    <property type="entry name" value="Ubl_ubiquitin_like"/>
    <property type="match status" value="1"/>
</dbReference>
<keyword evidence="2" id="KW-1133">Transmembrane helix</keyword>
<keyword evidence="5" id="KW-1185">Reference proteome</keyword>
<comment type="caution">
    <text evidence="4">The sequence shown here is derived from an EMBL/GenBank/DDBJ whole genome shotgun (WGS) entry which is preliminary data.</text>
</comment>
<dbReference type="InterPro" id="IPR029071">
    <property type="entry name" value="Ubiquitin-like_domsf"/>
</dbReference>
<dbReference type="Proteomes" id="UP001642484">
    <property type="component" value="Unassembled WGS sequence"/>
</dbReference>
<feature type="region of interest" description="Disordered" evidence="1">
    <location>
        <begin position="768"/>
        <end position="841"/>
    </location>
</feature>
<feature type="domain" description="Ubiquitin-like" evidence="3">
    <location>
        <begin position="1"/>
        <end position="80"/>
    </location>
</feature>
<sequence>MRIGVQLLKRMPMDFEPSETIARVKSKLESIFLDQLKKQGEEDVDEVDVTLVFEGEVLEEEQTLASAGLVENSTLVVLSRTLAEVHGKHSGVFSVRKAFEELAQSGHTGPEAEIQALKTAPPFSIFCNLQELGELGAGWVLFFHFVRFLGILCLFLFCLQLPSFLVFRSFPEEALESWRNFTHTKRDRPIRWDYITAGNTGPQGADSSWPWLCALVSALTMLVILPQYARWQHRLRETLDRRQVDPDDFALFLDGLPSDARDEDEIKAFVEQHGRAGEHTEVVMVVIAYDMEVFQTMLSDIKEAKEELAACGSSAPERGALLERLKELRRPFRSSEALRSVLPCTGQAVVILRSQEDHREVLEQWDNTFEWLMNLTQCLKINSRTTRFRKRHVVRITRAANPSDILWENLTASHQTRLWLRAKTYAFVGLTLAGCLVLVVAINRIMDYFIGHKADRSSGALTTLSSLLVAFTVMGIRIWASLSIRKQVMQQKHMTKTTRDVSLLAKLSLFYLTCYCVIAILVNWEPSYWYMAGNLVSDIATLMTFNCITIPLYIIFSCRVLIRSFLRDRRLDLANPPPKMTQNQFQTFFELPEMDQTRPFAKVLLTFLMGFVFMPMWPYAILIASAALFFEYWAYKYQLLRQSKRPYRQSVDVAHAALRIVYIGLAGYALTQAIFLTPSLSEDQGTWSSTLTLPLLVMPLVLLCLSIRLQRLVCGGCVFEEKGRTSTSVDYYSAQRTWAKHQKYHTTNLVYLRGFEMIDAAGKKLKYDPRTGNLPDPASLRTPPAPPAPSEGSRLGSLTGKEDLESGAGGSRTVETGPDGEDSEELEEEPEETEAIAEEDPAALAMEEIKHKVPWHDEGDDEGDSGDSGDSEDSEASEEEPLEPLMLRSGVLARIHGLQKAGAEQFNGQTCTVLQPSGEKWVVLLRDGRKAAMAVEHLQLKAKIIHLRSSQGKVYNSTICTLLRFDRRAEKWLVELFTGVEAHVPAENLVPLRE</sequence>
<feature type="transmembrane region" description="Helical" evidence="2">
    <location>
        <begin position="687"/>
        <end position="705"/>
    </location>
</feature>
<name>A0ABP0N8G3_9DINO</name>
<evidence type="ECO:0000313" key="4">
    <source>
        <dbReference type="EMBL" id="CAK9060075.1"/>
    </source>
</evidence>
<reference evidence="4 5" key="1">
    <citation type="submission" date="2024-02" db="EMBL/GenBank/DDBJ databases">
        <authorList>
            <person name="Chen Y."/>
            <person name="Shah S."/>
            <person name="Dougan E. K."/>
            <person name="Thang M."/>
            <person name="Chan C."/>
        </authorList>
    </citation>
    <scope>NUCLEOTIDE SEQUENCE [LARGE SCALE GENOMIC DNA]</scope>
</reference>
<keyword evidence="2" id="KW-0472">Membrane</keyword>
<dbReference type="EMBL" id="CAXAMN010021485">
    <property type="protein sequence ID" value="CAK9060075.1"/>
    <property type="molecule type" value="Genomic_DNA"/>
</dbReference>
<gene>
    <name evidence="4" type="ORF">CCMP2556_LOCUS29549</name>
</gene>
<feature type="transmembrane region" description="Helical" evidence="2">
    <location>
        <begin position="425"/>
        <end position="446"/>
    </location>
</feature>
<proteinExistence type="predicted"/>
<feature type="region of interest" description="Disordered" evidence="1">
    <location>
        <begin position="854"/>
        <end position="885"/>
    </location>
</feature>
<dbReference type="InterPro" id="IPR000626">
    <property type="entry name" value="Ubiquitin-like_dom"/>
</dbReference>
<dbReference type="Gene3D" id="3.10.20.90">
    <property type="entry name" value="Phosphatidylinositol 3-kinase Catalytic Subunit, Chain A, domain 1"/>
    <property type="match status" value="1"/>
</dbReference>
<feature type="transmembrane region" description="Helical" evidence="2">
    <location>
        <begin position="542"/>
        <end position="562"/>
    </location>
</feature>
<feature type="transmembrane region" description="Helical" evidence="2">
    <location>
        <begin position="501"/>
        <end position="522"/>
    </location>
</feature>
<dbReference type="PANTHER" id="PTHR13018:SF83">
    <property type="entry name" value="RRM DOMAIN-CONTAINING PROTEIN"/>
    <property type="match status" value="1"/>
</dbReference>
<keyword evidence="2" id="KW-0812">Transmembrane</keyword>
<evidence type="ECO:0000256" key="1">
    <source>
        <dbReference type="SAM" id="MobiDB-lite"/>
    </source>
</evidence>
<evidence type="ECO:0000259" key="3">
    <source>
        <dbReference type="PROSITE" id="PS50053"/>
    </source>
</evidence>
<feature type="compositionally biased region" description="Acidic residues" evidence="1">
    <location>
        <begin position="858"/>
        <end position="882"/>
    </location>
</feature>
<organism evidence="4 5">
    <name type="scientific">Durusdinium trenchii</name>
    <dbReference type="NCBI Taxonomy" id="1381693"/>
    <lineage>
        <taxon>Eukaryota</taxon>
        <taxon>Sar</taxon>
        <taxon>Alveolata</taxon>
        <taxon>Dinophyceae</taxon>
        <taxon>Suessiales</taxon>
        <taxon>Symbiodiniaceae</taxon>
        <taxon>Durusdinium</taxon>
    </lineage>
</organism>
<feature type="transmembrane region" description="Helical" evidence="2">
    <location>
        <begin position="209"/>
        <end position="229"/>
    </location>
</feature>
<dbReference type="Pfam" id="PF00240">
    <property type="entry name" value="ubiquitin"/>
    <property type="match status" value="1"/>
</dbReference>
<dbReference type="PANTHER" id="PTHR13018">
    <property type="entry name" value="PROBABLE MEMBRANE PROTEIN DUF221-RELATED"/>
    <property type="match status" value="1"/>
</dbReference>
<feature type="transmembrane region" description="Helical" evidence="2">
    <location>
        <begin position="145"/>
        <end position="167"/>
    </location>
</feature>
<evidence type="ECO:0000256" key="2">
    <source>
        <dbReference type="SAM" id="Phobius"/>
    </source>
</evidence>